<dbReference type="KEGG" id="ero:EROM_030040"/>
<dbReference type="EMBL" id="CP003520">
    <property type="protein sequence ID" value="AFN82623.1"/>
    <property type="molecule type" value="Genomic_DNA"/>
</dbReference>
<feature type="transmembrane region" description="Helical" evidence="1">
    <location>
        <begin position="508"/>
        <end position="525"/>
    </location>
</feature>
<dbReference type="AlphaFoldDB" id="I6ZHH1"/>
<gene>
    <name evidence="2" type="ordered locus">EROM_030040</name>
</gene>
<dbReference type="GeneID" id="20520911"/>
<feature type="transmembrane region" description="Helical" evidence="1">
    <location>
        <begin position="474"/>
        <end position="492"/>
    </location>
</feature>
<name>I6ZHH1_ENCRO</name>
<feature type="transmembrane region" description="Helical" evidence="1">
    <location>
        <begin position="442"/>
        <end position="462"/>
    </location>
</feature>
<proteinExistence type="predicted"/>
<evidence type="ECO:0000256" key="1">
    <source>
        <dbReference type="SAM" id="Phobius"/>
    </source>
</evidence>
<accession>I6ZHH1</accession>
<dbReference type="VEuPathDB" id="MicrosporidiaDB:EROM_030040"/>
<evidence type="ECO:0000313" key="3">
    <source>
        <dbReference type="Proteomes" id="UP000010094"/>
    </source>
</evidence>
<evidence type="ECO:0000313" key="2">
    <source>
        <dbReference type="EMBL" id="AFN82623.1"/>
    </source>
</evidence>
<dbReference type="Proteomes" id="UP000010094">
    <property type="component" value="Chromosome III"/>
</dbReference>
<feature type="transmembrane region" description="Helical" evidence="1">
    <location>
        <begin position="379"/>
        <end position="399"/>
    </location>
</feature>
<keyword evidence="1" id="KW-0812">Transmembrane</keyword>
<feature type="transmembrane region" description="Helical" evidence="1">
    <location>
        <begin position="419"/>
        <end position="435"/>
    </location>
</feature>
<keyword evidence="1" id="KW-1133">Transmembrane helix</keyword>
<protein>
    <submittedName>
        <fullName evidence="2">Uncharacterized protein</fullName>
    </submittedName>
</protein>
<dbReference type="Pfam" id="PF07937">
    <property type="entry name" value="DUF1686"/>
    <property type="match status" value="1"/>
</dbReference>
<feature type="transmembrane region" description="Helical" evidence="1">
    <location>
        <begin position="345"/>
        <end position="367"/>
    </location>
</feature>
<keyword evidence="3" id="KW-1185">Reference proteome</keyword>
<organism evidence="2 3">
    <name type="scientific">Encephalitozoon romaleae (strain SJ-2008)</name>
    <name type="common">Microsporidian parasite</name>
    <dbReference type="NCBI Taxonomy" id="1178016"/>
    <lineage>
        <taxon>Eukaryota</taxon>
        <taxon>Fungi</taxon>
        <taxon>Fungi incertae sedis</taxon>
        <taxon>Microsporidia</taxon>
        <taxon>Unikaryonidae</taxon>
        <taxon>Encephalitozoon</taxon>
    </lineage>
</organism>
<dbReference type="InterPro" id="IPR012468">
    <property type="entry name" value="DUF1686"/>
</dbReference>
<dbReference type="HOGENOM" id="CLU_507157_0_0_1"/>
<keyword evidence="1" id="KW-0472">Membrane</keyword>
<reference evidence="2 3" key="1">
    <citation type="journal article" date="2012" name="Proc. Natl. Acad. Sci. U.S.A.">
        <title>Gain and loss of multiple functionally related, horizontally transferred genes in the reduced genomes of two microsporidian parasites.</title>
        <authorList>
            <person name="Pombert J.-F."/>
            <person name="Selman M."/>
            <person name="Burki F."/>
            <person name="Bardell F.T."/>
            <person name="Farinelli L."/>
            <person name="Solter L.F."/>
            <person name="Whitman D.W."/>
            <person name="Weiss L.M."/>
            <person name="Corradi N."/>
            <person name="Keeling P.J."/>
        </authorList>
    </citation>
    <scope>NUCLEOTIDE SEQUENCE [LARGE SCALE GENOMIC DNA]</scope>
    <source>
        <strain evidence="2 3">SJ-2008</strain>
    </source>
</reference>
<sequence>MEKEQILEAINRIELLSNGCNGGKVMERILEEIGRRVSYEFNEKTIEKVLEEIVTKIKEYSSDDICKQLDESLKKIKKILQSLREWANSQDIKNEVDKTSALKAINDLHRWVYPQVFGCKKKLELIRSILKNMICKGYSLNPDEEVLEEIINVIGSDLLKGDDEKWYKDIKDIIQSSLNKGYKALLKMNKEVGSKLRKCSDDLNALQEDLLTSDGFSWESLGFQDLYRKYNIISYNQDLIGKELALALNDSVINVTDVYGTFKDSGFWSGGLYKLETYLRSIEGESYRLNQLNSTIHDIRHRFANLESLDDVSRKGCYCAYLLIIAMVISNMLKTSEKLIAITRYISFVISILGPIIYGVWIIWNSYRLDRDNGLKGAIGRNLGVLVCMFPVMTGVVDIGKGGRIRIDSRWMDGRNNEIAGAMCIMMMHLQILMNENRKTSYIELGVVAIGDIILAFSRYFKEFIVCLPDKYDFTWIGYIMVGLGCALWWKCRGTERCGVINKKDPKLIWGEVIVSMMSGMVILFESMGKVKAVECT</sequence>
<dbReference type="RefSeq" id="XP_009264120.1">
    <property type="nucleotide sequence ID" value="XM_009265845.1"/>
</dbReference>